<feature type="domain" description="Creatinase N-terminal" evidence="4">
    <location>
        <begin position="4"/>
        <end position="128"/>
    </location>
</feature>
<dbReference type="SUPFAM" id="SSF55920">
    <property type="entry name" value="Creatinase/aminopeptidase"/>
    <property type="match status" value="1"/>
</dbReference>
<evidence type="ECO:0000259" key="4">
    <source>
        <dbReference type="Pfam" id="PF01321"/>
    </source>
</evidence>
<proteinExistence type="predicted"/>
<accession>A0A081BFX5</accession>
<dbReference type="InterPro" id="IPR050659">
    <property type="entry name" value="Peptidase_M24B"/>
</dbReference>
<keyword evidence="1" id="KW-0479">Metal-binding</keyword>
<dbReference type="Pfam" id="PF01321">
    <property type="entry name" value="Creatinase_N"/>
    <property type="match status" value="1"/>
</dbReference>
<dbReference type="GO" id="GO:0004177">
    <property type="term" value="F:aminopeptidase activity"/>
    <property type="evidence" value="ECO:0007669"/>
    <property type="project" value="UniProtKB-KW"/>
</dbReference>
<dbReference type="GO" id="GO:0046872">
    <property type="term" value="F:metal ion binding"/>
    <property type="evidence" value="ECO:0007669"/>
    <property type="project" value="UniProtKB-KW"/>
</dbReference>
<dbReference type="InterPro" id="IPR029149">
    <property type="entry name" value="Creatin/AminoP/Spt16_N"/>
</dbReference>
<dbReference type="RefSeq" id="WP_034525608.1">
    <property type="nucleotide sequence ID" value="NZ_BBAZ01000002.1"/>
</dbReference>
<keyword evidence="5" id="KW-0645">Protease</keyword>
<dbReference type="Proteomes" id="UP000028700">
    <property type="component" value="Unassembled WGS sequence"/>
</dbReference>
<comment type="caution">
    <text evidence="5">The sequence shown here is derived from an EMBL/GenBank/DDBJ whole genome shotgun (WGS) entry which is preliminary data.</text>
</comment>
<evidence type="ECO:0000313" key="5">
    <source>
        <dbReference type="EMBL" id="GAK46943.1"/>
    </source>
</evidence>
<dbReference type="STRING" id="1291743.LOSG293_010410"/>
<evidence type="ECO:0000256" key="2">
    <source>
        <dbReference type="ARBA" id="ARBA00022801"/>
    </source>
</evidence>
<dbReference type="Gene3D" id="3.90.230.10">
    <property type="entry name" value="Creatinase/methionine aminopeptidase superfamily"/>
    <property type="match status" value="1"/>
</dbReference>
<evidence type="ECO:0000313" key="6">
    <source>
        <dbReference type="Proteomes" id="UP000028700"/>
    </source>
</evidence>
<dbReference type="PRINTS" id="PR00599">
    <property type="entry name" value="MAPEPTIDASE"/>
</dbReference>
<sequence>MESRVEKLRQLFNQYRIDAYLVANPFNLKYLLGIDTIAGDGYGLITENEVLYITDDRYGFELGREFPNLKTLLTRDYLGALSEAVENLGVTVLGFEPSIAYETYDQLDELMPSDIVPLGGLIEGLREIKDADEIKAIETAGKMTIAGLDDVIDQLQPGMTETEVANQLMINMLKRGVTGTSFDTIVASGYRTAYPHVVPSDKAIQPGELVTIDCGFYFNGYTSDVTRTFVFGEATAKQQEIIRIVDEARQSVIDAVRPGVTGAELDKVGRSIIDQAGYGEAFVHGMGHGIGLDIHEGPNIGRRFEEPLQPGQIITVEPGIYLEGFGGVRIEDDVLVTASGKTVLTRVTD</sequence>
<dbReference type="PANTHER" id="PTHR46112">
    <property type="entry name" value="AMINOPEPTIDASE"/>
    <property type="match status" value="1"/>
</dbReference>
<name>A0A081BFX5_9LACO</name>
<evidence type="ECO:0000256" key="1">
    <source>
        <dbReference type="ARBA" id="ARBA00022723"/>
    </source>
</evidence>
<dbReference type="Pfam" id="PF00557">
    <property type="entry name" value="Peptidase_M24"/>
    <property type="match status" value="1"/>
</dbReference>
<dbReference type="InterPro" id="IPR001131">
    <property type="entry name" value="Peptidase_M24B_aminopep-P_CS"/>
</dbReference>
<dbReference type="Gene3D" id="3.40.350.10">
    <property type="entry name" value="Creatinase/prolidase N-terminal domain"/>
    <property type="match status" value="1"/>
</dbReference>
<reference evidence="5" key="1">
    <citation type="journal article" date="2014" name="Genome Announc.">
        <title>Draft Genome Sequence of Lactobacillus oryzae Strain SG293T.</title>
        <authorList>
            <person name="Tanizawa Y."/>
            <person name="Fujisawa T."/>
            <person name="Mochizuki T."/>
            <person name="Kaminuma E."/>
            <person name="Nakamura Y."/>
            <person name="Tohno M."/>
        </authorList>
    </citation>
    <scope>NUCLEOTIDE SEQUENCE [LARGE SCALE GENOMIC DNA]</scope>
    <source>
        <strain evidence="5">SG293</strain>
    </source>
</reference>
<organism evidence="5 6">
    <name type="scientific">Secundilactobacillus oryzae JCM 18671</name>
    <dbReference type="NCBI Taxonomy" id="1291743"/>
    <lineage>
        <taxon>Bacteria</taxon>
        <taxon>Bacillati</taxon>
        <taxon>Bacillota</taxon>
        <taxon>Bacilli</taxon>
        <taxon>Lactobacillales</taxon>
        <taxon>Lactobacillaceae</taxon>
        <taxon>Secundilactobacillus</taxon>
    </lineage>
</organism>
<dbReference type="InterPro" id="IPR000994">
    <property type="entry name" value="Pept_M24"/>
</dbReference>
<feature type="domain" description="Peptidase M24" evidence="3">
    <location>
        <begin position="136"/>
        <end position="338"/>
    </location>
</feature>
<dbReference type="CDD" id="cd01092">
    <property type="entry name" value="APP-like"/>
    <property type="match status" value="1"/>
</dbReference>
<dbReference type="AlphaFoldDB" id="A0A081BFX5"/>
<dbReference type="PANTHER" id="PTHR46112:SF3">
    <property type="entry name" value="AMINOPEPTIDASE YPDF"/>
    <property type="match status" value="1"/>
</dbReference>
<dbReference type="InterPro" id="IPR001714">
    <property type="entry name" value="Pept_M24_MAP"/>
</dbReference>
<keyword evidence="5" id="KW-0031">Aminopeptidase</keyword>
<dbReference type="PROSITE" id="PS00491">
    <property type="entry name" value="PROLINE_PEPTIDASE"/>
    <property type="match status" value="1"/>
</dbReference>
<keyword evidence="2" id="KW-0378">Hydrolase</keyword>
<keyword evidence="6" id="KW-1185">Reference proteome</keyword>
<dbReference type="eggNOG" id="COG0006">
    <property type="taxonomic scope" value="Bacteria"/>
</dbReference>
<dbReference type="EMBL" id="BBJM01000001">
    <property type="protein sequence ID" value="GAK46943.1"/>
    <property type="molecule type" value="Genomic_DNA"/>
</dbReference>
<protein>
    <submittedName>
        <fullName evidence="5">Xaa-Pro aminopeptidase</fullName>
    </submittedName>
</protein>
<dbReference type="InterPro" id="IPR036005">
    <property type="entry name" value="Creatinase/aminopeptidase-like"/>
</dbReference>
<dbReference type="InterPro" id="IPR000587">
    <property type="entry name" value="Creatinase_N"/>
</dbReference>
<dbReference type="GO" id="GO:0008235">
    <property type="term" value="F:metalloexopeptidase activity"/>
    <property type="evidence" value="ECO:0007669"/>
    <property type="project" value="UniProtKB-ARBA"/>
</dbReference>
<gene>
    <name evidence="5" type="primary">pepP</name>
    <name evidence="5" type="ORF">LOSG293_010410</name>
</gene>
<dbReference type="SUPFAM" id="SSF53092">
    <property type="entry name" value="Creatinase/prolidase N-terminal domain"/>
    <property type="match status" value="1"/>
</dbReference>
<dbReference type="OrthoDB" id="9806388at2"/>
<evidence type="ECO:0000259" key="3">
    <source>
        <dbReference type="Pfam" id="PF00557"/>
    </source>
</evidence>